<keyword evidence="3" id="KW-0067">ATP-binding</keyword>
<dbReference type="GO" id="GO:0005524">
    <property type="term" value="F:ATP binding"/>
    <property type="evidence" value="ECO:0007669"/>
    <property type="project" value="UniProtKB-KW"/>
</dbReference>
<sequence>MKEQEFKAVVIGGCGTVGSLMARVLKDNGVDVTVSDLSTDSPQINILEEEGIKLNLGEHDENILKNVDVIVVAPSLLQNSKLIGKIKSVTDADIISADEILSTCKVSKPVVGITGTNGKTTTTWMLKNILNLSGYRTPEHKLKMQGNTELIPSFQARLDGDIAVLEIGTHGNPDEIKNCALKSEVGIGIITNISKDHLSGSHNFQDYINCKREIVDVARCLIFNADDPVVTGFSNDTSHKVFFYGIEGIDSEIEAYPETRECPLCGKELEYSLHYLGHLGVYKCSCGFKRKEPDVKAFDVKNNSFKLVIGSNTAEVKLKQAGIHNVYNALAAASGASALNIDFDDIVRGIESFEGVKGRFQKVNIGKQVIIDYAHNPAGVKAIIQTLIREKPETSRLIVVNTVSSESGITGDIEIAKILKDADVIVVASNASRKASSKINVDNYVILTESSKKASKIGTLGASRAQVEESLNLAVNEAKKEDIILIIGEGGVKYSSEILGKFKN</sequence>
<dbReference type="InterPro" id="IPR050061">
    <property type="entry name" value="MurCDEF_pg_biosynth"/>
</dbReference>
<feature type="domain" description="Mur ligase C-terminal" evidence="4">
    <location>
        <begin position="358"/>
        <end position="490"/>
    </location>
</feature>
<evidence type="ECO:0000313" key="6">
    <source>
        <dbReference type="EMBL" id="MCZ3365007.1"/>
    </source>
</evidence>
<evidence type="ECO:0000256" key="3">
    <source>
        <dbReference type="ARBA" id="ARBA00022840"/>
    </source>
</evidence>
<dbReference type="AlphaFoldDB" id="A0A9E5DIB0"/>
<dbReference type="Pfam" id="PF02875">
    <property type="entry name" value="Mur_ligase_C"/>
    <property type="match status" value="1"/>
</dbReference>
<dbReference type="InterPro" id="IPR004101">
    <property type="entry name" value="Mur_ligase_C"/>
</dbReference>
<feature type="domain" description="Mur ligase central" evidence="5">
    <location>
        <begin position="113"/>
        <end position="279"/>
    </location>
</feature>
<accession>A0A9E5DIB0</accession>
<dbReference type="SUPFAM" id="SSF53244">
    <property type="entry name" value="MurD-like peptide ligases, peptide-binding domain"/>
    <property type="match status" value="1"/>
</dbReference>
<dbReference type="RefSeq" id="WP_048080308.1">
    <property type="nucleotide sequence ID" value="NZ_JAPVER010000018.1"/>
</dbReference>
<protein>
    <submittedName>
        <fullName evidence="6">Mur ligase family protein</fullName>
    </submittedName>
</protein>
<dbReference type="PROSITE" id="PS01011">
    <property type="entry name" value="FOLYLPOLYGLU_SYNT_1"/>
    <property type="match status" value="1"/>
</dbReference>
<dbReference type="SUPFAM" id="SSF51984">
    <property type="entry name" value="MurCD N-terminal domain"/>
    <property type="match status" value="1"/>
</dbReference>
<evidence type="ECO:0000313" key="8">
    <source>
        <dbReference type="Proteomes" id="UP001068021"/>
    </source>
</evidence>
<comment type="caution">
    <text evidence="6">The sequence shown here is derived from an EMBL/GenBank/DDBJ whole genome shotgun (WGS) entry which is preliminary data.</text>
</comment>
<dbReference type="Proteomes" id="UP001068021">
    <property type="component" value="Unassembled WGS sequence"/>
</dbReference>
<dbReference type="Pfam" id="PF08245">
    <property type="entry name" value="Mur_ligase_M"/>
    <property type="match status" value="1"/>
</dbReference>
<dbReference type="Gene3D" id="3.40.50.720">
    <property type="entry name" value="NAD(P)-binding Rossmann-like Domain"/>
    <property type="match status" value="1"/>
</dbReference>
<name>A0A9E5DIB0_9EURY</name>
<gene>
    <name evidence="7" type="ORF">O3H35_08950</name>
    <name evidence="6" type="ORF">O3H54_03830</name>
</gene>
<dbReference type="InterPro" id="IPR013221">
    <property type="entry name" value="Mur_ligase_cen"/>
</dbReference>
<evidence type="ECO:0000259" key="4">
    <source>
        <dbReference type="Pfam" id="PF02875"/>
    </source>
</evidence>
<dbReference type="EMBL" id="JAPVES010000030">
    <property type="protein sequence ID" value="MCZ3372762.1"/>
    <property type="molecule type" value="Genomic_DNA"/>
</dbReference>
<reference evidence="6" key="1">
    <citation type="submission" date="2022-12" db="EMBL/GenBank/DDBJ databases">
        <title>Reclassification of two methanogenic archaea species isolated from the Kolyma lowland permafrost.</title>
        <authorList>
            <person name="Trubitsyn V.E."/>
            <person name="Rivkina E.M."/>
            <person name="Shcherbakova V.A."/>
        </authorList>
    </citation>
    <scope>NUCLEOTIDE SEQUENCE</scope>
    <source>
        <strain evidence="6">M2</strain>
        <strain evidence="7">MK4</strain>
    </source>
</reference>
<organism evidence="6 8">
    <name type="scientific">Methanobacterium veterum</name>
    <dbReference type="NCBI Taxonomy" id="408577"/>
    <lineage>
        <taxon>Archaea</taxon>
        <taxon>Methanobacteriati</taxon>
        <taxon>Methanobacteriota</taxon>
        <taxon>Methanomada group</taxon>
        <taxon>Methanobacteria</taxon>
        <taxon>Methanobacteriales</taxon>
        <taxon>Methanobacteriaceae</taxon>
        <taxon>Methanobacterium</taxon>
    </lineage>
</organism>
<dbReference type="InterPro" id="IPR018109">
    <property type="entry name" value="Folylpolyglutamate_synth_CS"/>
</dbReference>
<dbReference type="Proteomes" id="UP001074446">
    <property type="component" value="Unassembled WGS sequence"/>
</dbReference>
<dbReference type="InterPro" id="IPR036615">
    <property type="entry name" value="Mur_ligase_C_dom_sf"/>
</dbReference>
<proteinExistence type="predicted"/>
<dbReference type="Pfam" id="PF21799">
    <property type="entry name" value="MurD-like_N"/>
    <property type="match status" value="1"/>
</dbReference>
<dbReference type="GO" id="GO:0004326">
    <property type="term" value="F:tetrahydrofolylpolyglutamate synthase activity"/>
    <property type="evidence" value="ECO:0007669"/>
    <property type="project" value="InterPro"/>
</dbReference>
<keyword evidence="1 6" id="KW-0436">Ligase</keyword>
<evidence type="ECO:0000313" key="7">
    <source>
        <dbReference type="EMBL" id="MCZ3372762.1"/>
    </source>
</evidence>
<dbReference type="EMBL" id="JAPVER010000018">
    <property type="protein sequence ID" value="MCZ3365007.1"/>
    <property type="molecule type" value="Genomic_DNA"/>
</dbReference>
<dbReference type="SUPFAM" id="SSF53623">
    <property type="entry name" value="MurD-like peptide ligases, catalytic domain"/>
    <property type="match status" value="1"/>
</dbReference>
<dbReference type="Gene3D" id="3.40.1190.10">
    <property type="entry name" value="Mur-like, catalytic domain"/>
    <property type="match status" value="1"/>
</dbReference>
<evidence type="ECO:0000259" key="5">
    <source>
        <dbReference type="Pfam" id="PF08245"/>
    </source>
</evidence>
<evidence type="ECO:0000256" key="1">
    <source>
        <dbReference type="ARBA" id="ARBA00022598"/>
    </source>
</evidence>
<keyword evidence="8" id="KW-1185">Reference proteome</keyword>
<dbReference type="InterPro" id="IPR036565">
    <property type="entry name" value="Mur-like_cat_sf"/>
</dbReference>
<dbReference type="Gene3D" id="3.90.190.20">
    <property type="entry name" value="Mur ligase, C-terminal domain"/>
    <property type="match status" value="1"/>
</dbReference>
<dbReference type="PANTHER" id="PTHR43445:SF3">
    <property type="entry name" value="UDP-N-ACETYLMURAMATE--L-ALANINE LIGASE"/>
    <property type="match status" value="1"/>
</dbReference>
<dbReference type="PANTHER" id="PTHR43445">
    <property type="entry name" value="UDP-N-ACETYLMURAMATE--L-ALANINE LIGASE-RELATED"/>
    <property type="match status" value="1"/>
</dbReference>
<keyword evidence="2" id="KW-0547">Nucleotide-binding</keyword>
<evidence type="ECO:0000256" key="2">
    <source>
        <dbReference type="ARBA" id="ARBA00022741"/>
    </source>
</evidence>